<dbReference type="Gene3D" id="1.10.287.1490">
    <property type="match status" value="1"/>
</dbReference>
<name>A0A9W7AZS7_9STRA</name>
<feature type="compositionally biased region" description="Pro residues" evidence="2">
    <location>
        <begin position="1"/>
        <end position="15"/>
    </location>
</feature>
<feature type="coiled-coil region" evidence="1">
    <location>
        <begin position="223"/>
        <end position="267"/>
    </location>
</feature>
<feature type="compositionally biased region" description="Acidic residues" evidence="2">
    <location>
        <begin position="1457"/>
        <end position="1486"/>
    </location>
</feature>
<feature type="compositionally biased region" description="Basic residues" evidence="2">
    <location>
        <begin position="59"/>
        <end position="71"/>
    </location>
</feature>
<feature type="region of interest" description="Disordered" evidence="2">
    <location>
        <begin position="729"/>
        <end position="770"/>
    </location>
</feature>
<feature type="compositionally biased region" description="Basic and acidic residues" evidence="2">
    <location>
        <begin position="43"/>
        <end position="56"/>
    </location>
</feature>
<feature type="region of interest" description="Disordered" evidence="2">
    <location>
        <begin position="353"/>
        <end position="383"/>
    </location>
</feature>
<keyword evidence="1" id="KW-0175">Coiled coil</keyword>
<feature type="region of interest" description="Disordered" evidence="2">
    <location>
        <begin position="1448"/>
        <end position="1486"/>
    </location>
</feature>
<dbReference type="Proteomes" id="UP001165085">
    <property type="component" value="Unassembled WGS sequence"/>
</dbReference>
<evidence type="ECO:0000313" key="3">
    <source>
        <dbReference type="EMBL" id="GMH81119.1"/>
    </source>
</evidence>
<reference evidence="4" key="1">
    <citation type="journal article" date="2023" name="Commun. Biol.">
        <title>Genome analysis of Parmales, the sister group of diatoms, reveals the evolutionary specialization of diatoms from phago-mixotrophs to photoautotrophs.</title>
        <authorList>
            <person name="Ban H."/>
            <person name="Sato S."/>
            <person name="Yoshikawa S."/>
            <person name="Yamada K."/>
            <person name="Nakamura Y."/>
            <person name="Ichinomiya M."/>
            <person name="Sato N."/>
            <person name="Blanc-Mathieu R."/>
            <person name="Endo H."/>
            <person name="Kuwata A."/>
            <person name="Ogata H."/>
        </authorList>
    </citation>
    <scope>NUCLEOTIDE SEQUENCE [LARGE SCALE GENOMIC DNA]</scope>
    <source>
        <strain evidence="4">NIES 3701</strain>
    </source>
</reference>
<dbReference type="EMBL" id="BRXY01000254">
    <property type="protein sequence ID" value="GMH81119.1"/>
    <property type="molecule type" value="Genomic_DNA"/>
</dbReference>
<feature type="region of interest" description="Disordered" evidence="2">
    <location>
        <begin position="812"/>
        <end position="845"/>
    </location>
</feature>
<feature type="compositionally biased region" description="Basic and acidic residues" evidence="2">
    <location>
        <begin position="353"/>
        <end position="364"/>
    </location>
</feature>
<proteinExistence type="predicted"/>
<feature type="region of interest" description="Disordered" evidence="2">
    <location>
        <begin position="1"/>
        <end position="105"/>
    </location>
</feature>
<organism evidence="3 4">
    <name type="scientific">Triparma strigata</name>
    <dbReference type="NCBI Taxonomy" id="1606541"/>
    <lineage>
        <taxon>Eukaryota</taxon>
        <taxon>Sar</taxon>
        <taxon>Stramenopiles</taxon>
        <taxon>Ochrophyta</taxon>
        <taxon>Bolidophyceae</taxon>
        <taxon>Parmales</taxon>
        <taxon>Triparmaceae</taxon>
        <taxon>Triparma</taxon>
    </lineage>
</organism>
<sequence length="1486" mass="170972">MEPEPLSPVLPPPPTDGNAQNMDARSHHSHQSHYSQHSQSYIDEEHLPDHDDEASKASHYSHHTQQSHHTNHSQPPNPNPLSASFDPTPITVPRHPREKENMTPSYAAATPQASTFIRQSQASEQQFKRRFNALKKIYESRISHLTNSIQTTFNAVNSDPVLMAMAEDETTRGFVGRAVGDVVNGDLRDERERFIMQLANKLSASDATNQRLKQSRFELIEEVNSYRLRLTEAESTIKNISRDGDTINQLKEQLRLANEDASNARHEKTKVIDEYTTERVQLVSQIDKLKSFSDVVGKKDSEQLELIKELQADLNARAKLERERENHTFKLESQLESVKKDFSFESQRMKELQKELNEERERSSKYQNARNEIRNETRRLREENDSLRGKLEVSDADVQELRGKFAAVGEQMEVMLASEAKESSEVIRTLQEKGRALKDKIGEKTRAFKQVEKTLKLEISNGLEQLQAARRDTTIQIELNQRLTSELESARSREEATSATVESLRKEIMLHDNVGLMQTSSSADLAVTAKQQREHYNERLEDRVRSVQIETEAKTKELLMSNFEKKELEQQQKYQEMVTSMQSQYESLAEARKAEAEASIEKLRRFEAEYISRTEHAKEVELKVAAALNAEAAKNEKDLEVKLRTCRELCEKESDVVIGEMKEERKGMRREIESLEKQTEEMGESLTSARADVEKQVRLQEKEKKSRQLLAEHLEEANMNMSRLTALLRKGEEEKNSLKGEVEAEKEKHKDHEEKDKLRDEALKESEREVTECEKVINDMKLKMKDSEVELEKAQSEASVLEEKLKAVEKEAQAAKDGLESTEEKLKAETDKVTDMKERENQIKLDAEEKIREGRKRVEDELEKVKKDASAAHDEARALEIKLVQAEAAQDKLKEKLAALEDAKNILQKELDDRGIRLQRLDSDVGEIKGEENQLKMAVTRKQKAILSVQRLVDRKLVPLKHDLRNLKVSVGSDLESFGKDVYNIVKAVHEKWGEKNKVVTRRLSQHFDKELFNLRKNYEAEKQANVSDLIQEEVTKRETLGHEKDDEIRELNEELKELRLELQNKTEHLTGDKEKLHHELDQEKGRLNQEIEHLKGEKDMAEATIKMLRTKVERLEGEVGSLSLEKAQSTGAMDELKRGVDAFKGRLDMLVVCLENEFKFGEEIEEGLLSDGGSEGEAVFRASLRAMTEKWNVKFEQVKSDAEEPLERIIADNKEEIRRVVTELGATHETRIVAEERVKELESDLQRVESDLQGLRDEAGDLREKSVMVDDLERSRSEVAMFAELQRIEGESKERGLKGEIQEVKKKYEEKLRSMERKVGKANFEMEEKWRREVKSLREEKNELILAHEKEMSAERLKSREVDDKLHTKDLEHQKQVNALEARIMALQSELDKSHRVGVERDLFQLKENIDVMEKSAVHVTVRERDRGGEDSRIGDRLAQIENLAMELEQSVAEDKVEEEGGGGGGEEEEEEEDAKGDDDAEELF</sequence>
<dbReference type="SUPFAM" id="SSF57997">
    <property type="entry name" value="Tropomyosin"/>
    <property type="match status" value="1"/>
</dbReference>
<feature type="coiled-coil region" evidence="1">
    <location>
        <begin position="1232"/>
        <end position="1266"/>
    </location>
</feature>
<feature type="compositionally biased region" description="Basic and acidic residues" evidence="2">
    <location>
        <begin position="371"/>
        <end position="383"/>
    </location>
</feature>
<feature type="coiled-coil region" evidence="1">
    <location>
        <begin position="1042"/>
        <end position="1126"/>
    </location>
</feature>
<protein>
    <submittedName>
        <fullName evidence="3">Uncharacterized protein</fullName>
    </submittedName>
</protein>
<dbReference type="OrthoDB" id="74987at2759"/>
<evidence type="ECO:0000256" key="1">
    <source>
        <dbReference type="SAM" id="Coils"/>
    </source>
</evidence>
<feature type="coiled-coil region" evidence="1">
    <location>
        <begin position="1299"/>
        <end position="1398"/>
    </location>
</feature>
<comment type="caution">
    <text evidence="3">The sequence shown here is derived from an EMBL/GenBank/DDBJ whole genome shotgun (WGS) entry which is preliminary data.</text>
</comment>
<evidence type="ECO:0000256" key="2">
    <source>
        <dbReference type="SAM" id="MobiDB-lite"/>
    </source>
</evidence>
<gene>
    <name evidence="3" type="ORF">TrST_g8676</name>
</gene>
<accession>A0A9W7AZS7</accession>
<feature type="compositionally biased region" description="Low complexity" evidence="2">
    <location>
        <begin position="32"/>
        <end position="41"/>
    </location>
</feature>
<keyword evidence="4" id="KW-1185">Reference proteome</keyword>
<evidence type="ECO:0000313" key="4">
    <source>
        <dbReference type="Proteomes" id="UP001165085"/>
    </source>
</evidence>